<dbReference type="InterPro" id="IPR010982">
    <property type="entry name" value="Lambda_DNA-bd_dom_sf"/>
</dbReference>
<dbReference type="Pfam" id="PF13560">
    <property type="entry name" value="HTH_31"/>
    <property type="match status" value="1"/>
</dbReference>
<dbReference type="EMBL" id="SNVX01000014">
    <property type="protein sequence ID" value="TDN53929.1"/>
    <property type="molecule type" value="Genomic_DNA"/>
</dbReference>
<feature type="domain" description="HTH cro/C1-type" evidence="1">
    <location>
        <begin position="24"/>
        <end position="96"/>
    </location>
</feature>
<dbReference type="CDD" id="cd00093">
    <property type="entry name" value="HTH_XRE"/>
    <property type="match status" value="1"/>
</dbReference>
<dbReference type="Proteomes" id="UP000295530">
    <property type="component" value="Unassembled WGS sequence"/>
</dbReference>
<dbReference type="PANTHER" id="PTHR35010:SF2">
    <property type="entry name" value="BLL4672 PROTEIN"/>
    <property type="match status" value="1"/>
</dbReference>
<evidence type="ECO:0000313" key="3">
    <source>
        <dbReference type="Proteomes" id="UP000295530"/>
    </source>
</evidence>
<evidence type="ECO:0000259" key="1">
    <source>
        <dbReference type="SMART" id="SM00530"/>
    </source>
</evidence>
<protein>
    <submittedName>
        <fullName evidence="2">Helix-turn-helix protein</fullName>
    </submittedName>
</protein>
<dbReference type="SUPFAM" id="SSF47413">
    <property type="entry name" value="lambda repressor-like DNA-binding domains"/>
    <property type="match status" value="1"/>
</dbReference>
<sequence>MSLITQPERVATRYDDNRKQLGAFLRSRRESLDPQRLGLPRSGRRRTPGLRREEVAMLADVGVTWYTWLEQGREVNPSVVVMQAVAQALQCSALETRHLFVLAGLAPLETLQVPKCEGISPGTRRMLDSLMPQPASIQTPGFDIVAWNDSFCRMMGVDYATIPEEDRNCIYLYLTNENWRSRLANPDVLPMFVSYFRAAMAEHRGEAEWENKLARFFAASAEFEALWHQRYEVRGVENQIKTINHPELGAFNLQQMYWYSAPRNGSRLLVYLPVDEAGERALEWFARQG</sequence>
<dbReference type="Gene3D" id="3.30.450.180">
    <property type="match status" value="1"/>
</dbReference>
<name>A0A4R6E9E0_SCAGO</name>
<comment type="caution">
    <text evidence="2">The sequence shown here is derived from an EMBL/GenBank/DDBJ whole genome shotgun (WGS) entry which is preliminary data.</text>
</comment>
<dbReference type="PANTHER" id="PTHR35010">
    <property type="entry name" value="BLL4672 PROTEIN-RELATED"/>
    <property type="match status" value="1"/>
</dbReference>
<evidence type="ECO:0000313" key="2">
    <source>
        <dbReference type="EMBL" id="TDN53929.1"/>
    </source>
</evidence>
<dbReference type="InterPro" id="IPR001387">
    <property type="entry name" value="Cro/C1-type_HTH"/>
</dbReference>
<keyword evidence="3" id="KW-1185">Reference proteome</keyword>
<dbReference type="RefSeq" id="WP_133461928.1">
    <property type="nucleotide sequence ID" value="NZ_CACSIW010000001.1"/>
</dbReference>
<reference evidence="2 3" key="1">
    <citation type="submission" date="2019-03" db="EMBL/GenBank/DDBJ databases">
        <title>Genomic analyses of the natural microbiome of Caenorhabditis elegans.</title>
        <authorList>
            <person name="Samuel B."/>
        </authorList>
    </citation>
    <scope>NUCLEOTIDE SEQUENCE [LARGE SCALE GENOMIC DNA]</scope>
    <source>
        <strain evidence="2 3">BIGb0156</strain>
    </source>
</reference>
<dbReference type="GO" id="GO:0003677">
    <property type="term" value="F:DNA binding"/>
    <property type="evidence" value="ECO:0007669"/>
    <property type="project" value="InterPro"/>
</dbReference>
<accession>A0A4R6E9E0</accession>
<organism evidence="2 3">
    <name type="scientific">Scandinavium goeteborgense</name>
    <dbReference type="NCBI Taxonomy" id="1851514"/>
    <lineage>
        <taxon>Bacteria</taxon>
        <taxon>Pseudomonadati</taxon>
        <taxon>Pseudomonadota</taxon>
        <taxon>Gammaproteobacteria</taxon>
        <taxon>Enterobacterales</taxon>
        <taxon>Enterobacteriaceae</taxon>
        <taxon>Scandinavium</taxon>
    </lineage>
</organism>
<dbReference type="Gene3D" id="1.10.260.40">
    <property type="entry name" value="lambda repressor-like DNA-binding domains"/>
    <property type="match status" value="1"/>
</dbReference>
<gene>
    <name evidence="2" type="ORF">EC847_11430</name>
</gene>
<proteinExistence type="predicted"/>
<dbReference type="SMART" id="SM00530">
    <property type="entry name" value="HTH_XRE"/>
    <property type="match status" value="1"/>
</dbReference>
<dbReference type="OrthoDB" id="5346389at2"/>
<dbReference type="AlphaFoldDB" id="A0A4R6E9E0"/>
<dbReference type="Pfam" id="PF17765">
    <property type="entry name" value="MLTR_LBD"/>
    <property type="match status" value="1"/>
</dbReference>
<dbReference type="InterPro" id="IPR041413">
    <property type="entry name" value="MLTR_LBD"/>
</dbReference>